<organism evidence="6 7">
    <name type="scientific">Massilia forsythiae</name>
    <dbReference type="NCBI Taxonomy" id="2728020"/>
    <lineage>
        <taxon>Bacteria</taxon>
        <taxon>Pseudomonadati</taxon>
        <taxon>Pseudomonadota</taxon>
        <taxon>Betaproteobacteria</taxon>
        <taxon>Burkholderiales</taxon>
        <taxon>Oxalobacteraceae</taxon>
        <taxon>Telluria group</taxon>
        <taxon>Massilia</taxon>
    </lineage>
</organism>
<evidence type="ECO:0000313" key="6">
    <source>
        <dbReference type="EMBL" id="QJE03407.1"/>
    </source>
</evidence>
<keyword evidence="7" id="KW-1185">Reference proteome</keyword>
<reference evidence="6 7" key="1">
    <citation type="submission" date="2020-04" db="EMBL/GenBank/DDBJ databases">
        <title>Genome sequencing of novel species.</title>
        <authorList>
            <person name="Heo J."/>
            <person name="Kim S.-J."/>
            <person name="Kim J.-S."/>
            <person name="Hong S.-B."/>
            <person name="Kwon S.-W."/>
        </authorList>
    </citation>
    <scope>NUCLEOTIDE SEQUENCE [LARGE SCALE GENOMIC DNA]</scope>
    <source>
        <strain evidence="6 7">GN2-R2</strain>
    </source>
</reference>
<dbReference type="InterPro" id="IPR003772">
    <property type="entry name" value="YceD"/>
</dbReference>
<name>A0A7Z2W1M9_9BURK</name>
<evidence type="ECO:0000256" key="2">
    <source>
        <dbReference type="ARBA" id="ARBA00010740"/>
    </source>
</evidence>
<gene>
    <name evidence="6" type="ORF">HH212_16830</name>
</gene>
<evidence type="ECO:0000256" key="4">
    <source>
        <dbReference type="ARBA" id="ARBA00022517"/>
    </source>
</evidence>
<dbReference type="GO" id="GO:0042254">
    <property type="term" value="P:ribosome biogenesis"/>
    <property type="evidence" value="ECO:0007669"/>
    <property type="project" value="UniProtKB-KW"/>
</dbReference>
<protein>
    <recommendedName>
        <fullName evidence="3">Large ribosomal RNA subunit accumulation protein YceD</fullName>
    </recommendedName>
    <alternativeName>
        <fullName evidence="5">23S rRNA accumulation protein YceD</fullName>
    </alternativeName>
</protein>
<dbReference type="PANTHER" id="PTHR38099:SF1">
    <property type="entry name" value="LARGE RIBOSOMAL RNA SUBUNIT ACCUMULATION PROTEIN YCED"/>
    <property type="match status" value="1"/>
</dbReference>
<dbReference type="PANTHER" id="PTHR38099">
    <property type="entry name" value="LARGE RIBOSOMAL RNA SUBUNIT ACCUMULATION PROTEIN YCED"/>
    <property type="match status" value="1"/>
</dbReference>
<comment type="similarity">
    <text evidence="2">Belongs to the DUF177 domain family.</text>
</comment>
<evidence type="ECO:0000256" key="5">
    <source>
        <dbReference type="ARBA" id="ARBA00031841"/>
    </source>
</evidence>
<evidence type="ECO:0000313" key="7">
    <source>
        <dbReference type="Proteomes" id="UP000502415"/>
    </source>
</evidence>
<evidence type="ECO:0000256" key="1">
    <source>
        <dbReference type="ARBA" id="ARBA00002868"/>
    </source>
</evidence>
<dbReference type="AlphaFoldDB" id="A0A7Z2W1M9"/>
<dbReference type="KEGG" id="mfy:HH212_16830"/>
<comment type="function">
    <text evidence="1">Plays a role in synthesis, processing and/or stability of 23S rRNA.</text>
</comment>
<dbReference type="EMBL" id="CP051685">
    <property type="protein sequence ID" value="QJE03407.1"/>
    <property type="molecule type" value="Genomic_DNA"/>
</dbReference>
<dbReference type="Proteomes" id="UP000502415">
    <property type="component" value="Chromosome"/>
</dbReference>
<dbReference type="GO" id="GO:0005829">
    <property type="term" value="C:cytosol"/>
    <property type="evidence" value="ECO:0007669"/>
    <property type="project" value="TreeGrafter"/>
</dbReference>
<proteinExistence type="inferred from homology"/>
<dbReference type="InterPro" id="IPR039255">
    <property type="entry name" value="YceD_bac"/>
</dbReference>
<keyword evidence="4" id="KW-0690">Ribosome biogenesis</keyword>
<accession>A0A7Z2W1M9</accession>
<evidence type="ECO:0000256" key="3">
    <source>
        <dbReference type="ARBA" id="ARBA00015716"/>
    </source>
</evidence>
<dbReference type="Pfam" id="PF02620">
    <property type="entry name" value="YceD"/>
    <property type="match status" value="1"/>
</dbReference>
<sequence>MIAGFPGKFFQMSAFVIDAFEFCRNDGHREGVTPVAEMSRLAADCADKSGSISWTIQGGKTKQGYPSLTLAVAGTVQLVCQRCLQPFGHDIDSSTMLVLGKDDADADEIEEILDDESIDVIVGSHACDIRDLLEDEALLALPQAPKHEVCPDTKLMDGLKSEKVSPFAALKSLKPE</sequence>